<evidence type="ECO:0000313" key="2">
    <source>
        <dbReference type="Proteomes" id="UP001314170"/>
    </source>
</evidence>
<reference evidence="1 2" key="1">
    <citation type="submission" date="2024-01" db="EMBL/GenBank/DDBJ databases">
        <authorList>
            <person name="Waweru B."/>
        </authorList>
    </citation>
    <scope>NUCLEOTIDE SEQUENCE [LARGE SCALE GENOMIC DNA]</scope>
</reference>
<accession>A0AAV1RAJ7</accession>
<dbReference type="Proteomes" id="UP001314170">
    <property type="component" value="Unassembled WGS sequence"/>
</dbReference>
<protein>
    <submittedName>
        <fullName evidence="1">Uncharacterized protein</fullName>
    </submittedName>
</protein>
<gene>
    <name evidence="1" type="ORF">DCAF_LOCUS8264</name>
</gene>
<keyword evidence="2" id="KW-1185">Reference proteome</keyword>
<comment type="caution">
    <text evidence="1">The sequence shown here is derived from an EMBL/GenBank/DDBJ whole genome shotgun (WGS) entry which is preliminary data.</text>
</comment>
<dbReference type="EMBL" id="CAWUPB010000913">
    <property type="protein sequence ID" value="CAK7331034.1"/>
    <property type="molecule type" value="Genomic_DNA"/>
</dbReference>
<evidence type="ECO:0000313" key="1">
    <source>
        <dbReference type="EMBL" id="CAK7331034.1"/>
    </source>
</evidence>
<sequence length="104" mass="11243">MLPDLVQASLHILVKQVQSASRVLCDAGALKKLVGLLEGNLSQKNATLESLAAVFKNNPEVISKFVGTARANRENQCKSNKTTTAGSGKHFLARKTRFTQPIHS</sequence>
<organism evidence="1 2">
    <name type="scientific">Dovyalis caffra</name>
    <dbReference type="NCBI Taxonomy" id="77055"/>
    <lineage>
        <taxon>Eukaryota</taxon>
        <taxon>Viridiplantae</taxon>
        <taxon>Streptophyta</taxon>
        <taxon>Embryophyta</taxon>
        <taxon>Tracheophyta</taxon>
        <taxon>Spermatophyta</taxon>
        <taxon>Magnoliopsida</taxon>
        <taxon>eudicotyledons</taxon>
        <taxon>Gunneridae</taxon>
        <taxon>Pentapetalae</taxon>
        <taxon>rosids</taxon>
        <taxon>fabids</taxon>
        <taxon>Malpighiales</taxon>
        <taxon>Salicaceae</taxon>
        <taxon>Flacourtieae</taxon>
        <taxon>Dovyalis</taxon>
    </lineage>
</organism>
<dbReference type="AlphaFoldDB" id="A0AAV1RAJ7"/>
<name>A0AAV1RAJ7_9ROSI</name>
<proteinExistence type="predicted"/>